<sequence>MRSCGVRTEEEQQLAAFVCSLPARVSSQEPLGTSCQDRHCPPSPDPTPSFHRRYGSARASIQSLPITSCIRWPNAQFHFVFVTADDGPLISIRLLWWDSGWHDVMPSPTHPRQFTETQTTPTHAPFLPRRVSLAGPRLIEEKNLETEGFFLIHNLPTSPESAACPVSVCLSVCPTVPTVACVC</sequence>
<dbReference type="EMBL" id="MCFA01000023">
    <property type="protein sequence ID" value="ORY15711.1"/>
    <property type="molecule type" value="Genomic_DNA"/>
</dbReference>
<feature type="region of interest" description="Disordered" evidence="1">
    <location>
        <begin position="30"/>
        <end position="50"/>
    </location>
</feature>
<name>A0A1Y1ZZL4_9PLEO</name>
<reference evidence="2 3" key="1">
    <citation type="submission" date="2016-07" db="EMBL/GenBank/DDBJ databases">
        <title>Pervasive Adenine N6-methylation of Active Genes in Fungi.</title>
        <authorList>
            <consortium name="DOE Joint Genome Institute"/>
            <person name="Mondo S.J."/>
            <person name="Dannebaum R.O."/>
            <person name="Kuo R.C."/>
            <person name="Labutti K."/>
            <person name="Haridas S."/>
            <person name="Kuo A."/>
            <person name="Salamov A."/>
            <person name="Ahrendt S.R."/>
            <person name="Lipzen A."/>
            <person name="Sullivan W."/>
            <person name="Andreopoulos W.B."/>
            <person name="Clum A."/>
            <person name="Lindquist E."/>
            <person name="Daum C."/>
            <person name="Ramamoorthy G.K."/>
            <person name="Gryganskyi A."/>
            <person name="Culley D."/>
            <person name="Magnuson J.K."/>
            <person name="James T.Y."/>
            <person name="O'Malley M.A."/>
            <person name="Stajich J.E."/>
            <person name="Spatafora J.W."/>
            <person name="Visel A."/>
            <person name="Grigoriev I.V."/>
        </authorList>
    </citation>
    <scope>NUCLEOTIDE SEQUENCE [LARGE SCALE GENOMIC DNA]</scope>
    <source>
        <strain evidence="2 3">CBS 115471</strain>
    </source>
</reference>
<gene>
    <name evidence="2" type="ORF">BCR34DRAFT_161755</name>
</gene>
<dbReference type="Proteomes" id="UP000193144">
    <property type="component" value="Unassembled WGS sequence"/>
</dbReference>
<evidence type="ECO:0000313" key="3">
    <source>
        <dbReference type="Proteomes" id="UP000193144"/>
    </source>
</evidence>
<accession>A0A1Y1ZZL4</accession>
<protein>
    <submittedName>
        <fullName evidence="2">Uncharacterized protein</fullName>
    </submittedName>
</protein>
<evidence type="ECO:0000313" key="2">
    <source>
        <dbReference type="EMBL" id="ORY15711.1"/>
    </source>
</evidence>
<comment type="caution">
    <text evidence="2">The sequence shown here is derived from an EMBL/GenBank/DDBJ whole genome shotgun (WGS) entry which is preliminary data.</text>
</comment>
<keyword evidence="3" id="KW-1185">Reference proteome</keyword>
<proteinExistence type="predicted"/>
<dbReference type="AlphaFoldDB" id="A0A1Y1ZZL4"/>
<organism evidence="2 3">
    <name type="scientific">Clohesyomyces aquaticus</name>
    <dbReference type="NCBI Taxonomy" id="1231657"/>
    <lineage>
        <taxon>Eukaryota</taxon>
        <taxon>Fungi</taxon>
        <taxon>Dikarya</taxon>
        <taxon>Ascomycota</taxon>
        <taxon>Pezizomycotina</taxon>
        <taxon>Dothideomycetes</taxon>
        <taxon>Pleosporomycetidae</taxon>
        <taxon>Pleosporales</taxon>
        <taxon>Lindgomycetaceae</taxon>
        <taxon>Clohesyomyces</taxon>
    </lineage>
</organism>
<evidence type="ECO:0000256" key="1">
    <source>
        <dbReference type="SAM" id="MobiDB-lite"/>
    </source>
</evidence>